<dbReference type="InterPro" id="IPR001150">
    <property type="entry name" value="Gly_radical"/>
</dbReference>
<evidence type="ECO:0000256" key="1">
    <source>
        <dbReference type="ARBA" id="ARBA00022818"/>
    </source>
</evidence>
<feature type="domain" description="Glycine radical" evidence="4">
    <location>
        <begin position="707"/>
        <end position="829"/>
    </location>
</feature>
<evidence type="ECO:0000256" key="2">
    <source>
        <dbReference type="ARBA" id="ARBA00023239"/>
    </source>
</evidence>
<dbReference type="AlphaFoldDB" id="A0A6N7IUB7"/>
<dbReference type="SUPFAM" id="SSF51998">
    <property type="entry name" value="PFL-like glycyl radical enzymes"/>
    <property type="match status" value="1"/>
</dbReference>
<dbReference type="GO" id="GO:0016829">
    <property type="term" value="F:lyase activity"/>
    <property type="evidence" value="ECO:0007669"/>
    <property type="project" value="UniProtKB-KW"/>
</dbReference>
<accession>A0A6N7IUB7</accession>
<dbReference type="Pfam" id="PF02901">
    <property type="entry name" value="PFL-like"/>
    <property type="match status" value="1"/>
</dbReference>
<dbReference type="PANTHER" id="PTHR43641:SF2">
    <property type="entry name" value="DEHYDRATASE YBIW-RELATED"/>
    <property type="match status" value="1"/>
</dbReference>
<name>A0A6N7IUB7_9FIRM</name>
<proteinExistence type="predicted"/>
<evidence type="ECO:0000313" key="6">
    <source>
        <dbReference type="EMBL" id="MQL53684.1"/>
    </source>
</evidence>
<dbReference type="EMBL" id="WHYR01000060">
    <property type="protein sequence ID" value="MQL53684.1"/>
    <property type="molecule type" value="Genomic_DNA"/>
</dbReference>
<dbReference type="InterPro" id="IPR051215">
    <property type="entry name" value="GRE"/>
</dbReference>
<dbReference type="PROSITE" id="PS51149">
    <property type="entry name" value="GLY_RADICAL_2"/>
    <property type="match status" value="1"/>
</dbReference>
<dbReference type="GO" id="GO:0005829">
    <property type="term" value="C:cytosol"/>
    <property type="evidence" value="ECO:0007669"/>
    <property type="project" value="TreeGrafter"/>
</dbReference>
<evidence type="ECO:0000256" key="3">
    <source>
        <dbReference type="PROSITE-ProRule" id="PRU00493"/>
    </source>
</evidence>
<dbReference type="RefSeq" id="WP_152948142.1">
    <property type="nucleotide sequence ID" value="NZ_WHYR01000060.1"/>
</dbReference>
<dbReference type="Pfam" id="PF01228">
    <property type="entry name" value="Gly_radical"/>
    <property type="match status" value="1"/>
</dbReference>
<keyword evidence="7" id="KW-1185">Reference proteome</keyword>
<evidence type="ECO:0000259" key="5">
    <source>
        <dbReference type="PROSITE" id="PS51554"/>
    </source>
</evidence>
<reference evidence="6 7" key="1">
    <citation type="submission" date="2019-10" db="EMBL/GenBank/DDBJ databases">
        <title>Comparative genomics of sulfur disproportionating microorganisms.</title>
        <authorList>
            <person name="Ward L.M."/>
            <person name="Bertran E."/>
            <person name="Johnston D."/>
        </authorList>
    </citation>
    <scope>NUCLEOTIDE SEQUENCE [LARGE SCALE GENOMIC DNA]</scope>
    <source>
        <strain evidence="6 7">DSM 14055</strain>
    </source>
</reference>
<evidence type="ECO:0000259" key="4">
    <source>
        <dbReference type="PROSITE" id="PS51149"/>
    </source>
</evidence>
<comment type="caution">
    <text evidence="6">The sequence shown here is derived from an EMBL/GenBank/DDBJ whole genome shotgun (WGS) entry which is preliminary data.</text>
</comment>
<dbReference type="Proteomes" id="UP000441717">
    <property type="component" value="Unassembled WGS sequence"/>
</dbReference>
<gene>
    <name evidence="6" type="ORF">GFC01_15735</name>
</gene>
<evidence type="ECO:0000313" key="7">
    <source>
        <dbReference type="Proteomes" id="UP000441717"/>
    </source>
</evidence>
<organism evidence="6 7">
    <name type="scientific">Desulfofundulus thermobenzoicus</name>
    <dbReference type="NCBI Taxonomy" id="29376"/>
    <lineage>
        <taxon>Bacteria</taxon>
        <taxon>Bacillati</taxon>
        <taxon>Bacillota</taxon>
        <taxon>Clostridia</taxon>
        <taxon>Eubacteriales</taxon>
        <taxon>Peptococcaceae</taxon>
        <taxon>Desulfofundulus</taxon>
    </lineage>
</organism>
<dbReference type="CDD" id="cd01677">
    <property type="entry name" value="PFL2_DhaB_BssA"/>
    <property type="match status" value="1"/>
</dbReference>
<protein>
    <submittedName>
        <fullName evidence="6">Glycyl radical protein</fullName>
    </submittedName>
</protein>
<feature type="domain" description="PFL" evidence="5">
    <location>
        <begin position="32"/>
        <end position="700"/>
    </location>
</feature>
<sequence length="829" mass="93355">MSCCAVLTPQEERIYREQTGQLSTEEMSKGRERVYRLLNSFRGTTPWISVDRARLFTESFKESEGQPIVLRWAKALKHIAENIPVYIGEDELVVGRADGRPGRHGLVYPELDGSFLDEAIERMTVGKTPYRIAEEDIRIIKEEIAPYWKGRTFHEVLYAALPEDTRKLIFDPENIFVQKYVVTQTASIRNSLQWVHDYEKVLRRGFKDIKREAEEKLAALDPLNPRDTVERKPFLEAVIMACDAVIIFAKRYARLAANMAKSESDKQRRKELLEIASICNWVPENPARNFHEAVQSVWLTQVVSRLEQCIGAVVGNGRMDQYLYPFYQKDMAEGRLTEESALELLEHLWVNMAQFVNLKVSPAGAAFTEGYSHWEALTIGGKTRDGRDATNELSYLILRSKREFPLNYPDLVARVHAQSPDKFLHAVSETIKEGSGFPKLLNDEEIIPLLLAKGASIEEANDYCASGCSEVRMVNRDTYTSPCAWVNLGAVMEMTLRDGKLKAFNDEQVGVKTGDPRNFATYEDLWKAYVAQQEFVLKHVFIQQYVVDTLRPKCFAAPMASALHDLCMQECKDLHSGDIKGGINLGFYDLIGYGTVIDSLAAIKKLVYDDKKITMDELLEALDCNFEGKEVIRQLCINAPKYGNNDPYADSIGRAIEEHAIGFSRRYPTAFGGELDVRYVPVTAHVPLGKIVGALPNGRKAGEALADGGGPSQGADNRGPSVTLLSIANTKCMGARERAARLINLKLSPASVAGEEGTRKLMSLIRTFCDLKLWHLQFNVINRETLLAAQREPEKYRNLLVRVAGYSAYFVDLSPELQNEIIARTEHAF</sequence>
<feature type="modified residue" description="Glycine radical" evidence="3">
    <location>
        <position position="805"/>
    </location>
</feature>
<keyword evidence="1 3" id="KW-0556">Organic radical</keyword>
<dbReference type="InterPro" id="IPR004184">
    <property type="entry name" value="PFL_dom"/>
</dbReference>
<keyword evidence="2" id="KW-0456">Lyase</keyword>
<dbReference type="OrthoDB" id="9803969at2"/>
<dbReference type="PROSITE" id="PS51554">
    <property type="entry name" value="PFL"/>
    <property type="match status" value="1"/>
</dbReference>
<dbReference type="PANTHER" id="PTHR43641">
    <property type="entry name" value="FORMATE ACETYLTRANSFERASE 3-RELATED"/>
    <property type="match status" value="1"/>
</dbReference>
<dbReference type="Gene3D" id="3.20.70.20">
    <property type="match status" value="1"/>
</dbReference>